<reference evidence="2" key="1">
    <citation type="submission" date="2016-10" db="EMBL/GenBank/DDBJ databases">
        <authorList>
            <person name="Varghese N."/>
            <person name="Submissions S."/>
        </authorList>
    </citation>
    <scope>NUCLEOTIDE SEQUENCE [LARGE SCALE GENOMIC DNA]</scope>
    <source>
        <strain evidence="2">DSM 17298</strain>
    </source>
</reference>
<accession>A0A1H5WXF8</accession>
<sequence length="46" mass="5415">MRDSEKLMHGLQIWVALPKEKLKAQEFDKIPGDEEEFVPYPTLTKK</sequence>
<dbReference type="STRING" id="1120964.GCA_001313265_03860"/>
<keyword evidence="2" id="KW-1185">Reference proteome</keyword>
<evidence type="ECO:0000313" key="1">
    <source>
        <dbReference type="EMBL" id="SEG03766.1"/>
    </source>
</evidence>
<gene>
    <name evidence="1" type="ORF">SAMN03080598_02270</name>
</gene>
<name>A0A1H5WXF8_9BACT</name>
<proteinExistence type="predicted"/>
<dbReference type="RefSeq" id="WP_200820570.1">
    <property type="nucleotide sequence ID" value="NZ_FNVR01000011.1"/>
</dbReference>
<protein>
    <submittedName>
        <fullName evidence="1">Uncharacterized protein</fullName>
    </submittedName>
</protein>
<organism evidence="1 2">
    <name type="scientific">Algoriphagus boritolerans DSM 17298 = JCM 18970</name>
    <dbReference type="NCBI Taxonomy" id="1120964"/>
    <lineage>
        <taxon>Bacteria</taxon>
        <taxon>Pseudomonadati</taxon>
        <taxon>Bacteroidota</taxon>
        <taxon>Cytophagia</taxon>
        <taxon>Cytophagales</taxon>
        <taxon>Cyclobacteriaceae</taxon>
        <taxon>Algoriphagus</taxon>
    </lineage>
</organism>
<dbReference type="AlphaFoldDB" id="A0A1H5WXF8"/>
<dbReference type="Proteomes" id="UP000236736">
    <property type="component" value="Unassembled WGS sequence"/>
</dbReference>
<evidence type="ECO:0000313" key="2">
    <source>
        <dbReference type="Proteomes" id="UP000236736"/>
    </source>
</evidence>
<dbReference type="EMBL" id="FNVR01000011">
    <property type="protein sequence ID" value="SEG03766.1"/>
    <property type="molecule type" value="Genomic_DNA"/>
</dbReference>